<dbReference type="Gene3D" id="3.40.50.300">
    <property type="entry name" value="P-loop containing nucleotide triphosphate hydrolases"/>
    <property type="match status" value="1"/>
</dbReference>
<dbReference type="InterPro" id="IPR027417">
    <property type="entry name" value="P-loop_NTPase"/>
</dbReference>
<dbReference type="InterPro" id="IPR001482">
    <property type="entry name" value="T2SS/T4SS_dom"/>
</dbReference>
<dbReference type="RefSeq" id="WP_203628247.1">
    <property type="nucleotide sequence ID" value="NZ_BOLQ01000021.1"/>
</dbReference>
<comment type="caution">
    <text evidence="5">The sequence shown here is derived from an EMBL/GenBank/DDBJ whole genome shotgun (WGS) entry which is preliminary data.</text>
</comment>
<sequence>MDPVVMYLQQAVAESSSDVYLIPDGKDYQLVKRQPGGLSQREPLPGEEGRRWLNTLKFAAGMNLVEQRRVQIGRLTLTDVAAQMRLSTVGDHLDRETMVIRLLYGIPALDSYSRPLVETLVNAAESGGMIALAGPTGAGKTTLLYQVARELARNKMVLTIEDPVEILAPAFVQLQVNPQAGMTYEALLKAALRHRPDVLVIGEIRDRATAQAGIEAALSGHVVLTTIHARSAQGVAMRLQALGIAAPYVQAALRVSGYLQLAVEPVIHAQLDLLPAVEKRGLFGA</sequence>
<protein>
    <submittedName>
        <fullName evidence="5">ATPase, T2SS/T4P/T4SS family</fullName>
    </submittedName>
</protein>
<dbReference type="Gene3D" id="3.30.450.90">
    <property type="match status" value="1"/>
</dbReference>
<gene>
    <name evidence="5" type="ORF">ACFQ4P_09840</name>
</gene>
<organism evidence="5 6">
    <name type="scientific">Lacticaseibacillus mingshuiensis</name>
    <dbReference type="NCBI Taxonomy" id="2799574"/>
    <lineage>
        <taxon>Bacteria</taxon>
        <taxon>Bacillati</taxon>
        <taxon>Bacillota</taxon>
        <taxon>Bacilli</taxon>
        <taxon>Lactobacillales</taxon>
        <taxon>Lactobacillaceae</taxon>
        <taxon>Lacticaseibacillus</taxon>
    </lineage>
</organism>
<name>A0ABW4CL72_9LACO</name>
<dbReference type="Proteomes" id="UP001597196">
    <property type="component" value="Unassembled WGS sequence"/>
</dbReference>
<evidence type="ECO:0000313" key="5">
    <source>
        <dbReference type="EMBL" id="MFD1430548.1"/>
    </source>
</evidence>
<dbReference type="CDD" id="cd01129">
    <property type="entry name" value="PulE-GspE-like"/>
    <property type="match status" value="1"/>
</dbReference>
<keyword evidence="3" id="KW-0067">ATP-binding</keyword>
<evidence type="ECO:0000256" key="1">
    <source>
        <dbReference type="ARBA" id="ARBA00006611"/>
    </source>
</evidence>
<dbReference type="PROSITE" id="PS00662">
    <property type="entry name" value="T2SP_E"/>
    <property type="match status" value="1"/>
</dbReference>
<accession>A0ABW4CL72</accession>
<dbReference type="PANTHER" id="PTHR30258:SF2">
    <property type="entry name" value="COMG OPERON PROTEIN 1"/>
    <property type="match status" value="1"/>
</dbReference>
<evidence type="ECO:0000256" key="3">
    <source>
        <dbReference type="ARBA" id="ARBA00022840"/>
    </source>
</evidence>
<keyword evidence="6" id="KW-1185">Reference proteome</keyword>
<dbReference type="PANTHER" id="PTHR30258">
    <property type="entry name" value="TYPE II SECRETION SYSTEM PROTEIN GSPE-RELATED"/>
    <property type="match status" value="1"/>
</dbReference>
<dbReference type="SMART" id="SM00382">
    <property type="entry name" value="AAA"/>
    <property type="match status" value="1"/>
</dbReference>
<evidence type="ECO:0000256" key="2">
    <source>
        <dbReference type="ARBA" id="ARBA00022741"/>
    </source>
</evidence>
<reference evidence="6" key="1">
    <citation type="journal article" date="2019" name="Int. J. Syst. Evol. Microbiol.">
        <title>The Global Catalogue of Microorganisms (GCM) 10K type strain sequencing project: providing services to taxonomists for standard genome sequencing and annotation.</title>
        <authorList>
            <consortium name="The Broad Institute Genomics Platform"/>
            <consortium name="The Broad Institute Genome Sequencing Center for Infectious Disease"/>
            <person name="Wu L."/>
            <person name="Ma J."/>
        </authorList>
    </citation>
    <scope>NUCLEOTIDE SEQUENCE [LARGE SCALE GENOMIC DNA]</scope>
    <source>
        <strain evidence="6">CCM 8980</strain>
    </source>
</reference>
<evidence type="ECO:0000313" key="6">
    <source>
        <dbReference type="Proteomes" id="UP001597196"/>
    </source>
</evidence>
<keyword evidence="2" id="KW-0547">Nucleotide-binding</keyword>
<dbReference type="InterPro" id="IPR003593">
    <property type="entry name" value="AAA+_ATPase"/>
</dbReference>
<comment type="similarity">
    <text evidence="1">Belongs to the GSP E family.</text>
</comment>
<evidence type="ECO:0000259" key="4">
    <source>
        <dbReference type="PROSITE" id="PS00662"/>
    </source>
</evidence>
<dbReference type="Pfam" id="PF00437">
    <property type="entry name" value="T2SSE"/>
    <property type="match status" value="1"/>
</dbReference>
<feature type="domain" description="Bacterial type II secretion system protein E" evidence="4">
    <location>
        <begin position="192"/>
        <end position="206"/>
    </location>
</feature>
<dbReference type="EMBL" id="JBHTOC010000014">
    <property type="protein sequence ID" value="MFD1430548.1"/>
    <property type="molecule type" value="Genomic_DNA"/>
</dbReference>
<proteinExistence type="inferred from homology"/>
<dbReference type="SUPFAM" id="SSF52540">
    <property type="entry name" value="P-loop containing nucleoside triphosphate hydrolases"/>
    <property type="match status" value="1"/>
</dbReference>